<proteinExistence type="predicted"/>
<protein>
    <recommendedName>
        <fullName evidence="2">RNA-directed RNA polymerase L</fullName>
        <ecNumber evidence="1">2.7.7.48</ecNumber>
    </recommendedName>
    <alternativeName>
        <fullName evidence="4">Large structural protein</fullName>
    </alternativeName>
    <alternativeName>
        <fullName evidence="6">Replicase</fullName>
    </alternativeName>
    <alternativeName>
        <fullName evidence="5">Transcriptase</fullName>
    </alternativeName>
</protein>
<evidence type="ECO:0000256" key="6">
    <source>
        <dbReference type="ARBA" id="ARBA00031012"/>
    </source>
</evidence>
<organism evidence="9 11">
    <name type="scientific">Sanxia Water Strider Virus 1</name>
    <dbReference type="NCBI Taxonomy" id="1608060"/>
    <lineage>
        <taxon>Viruses</taxon>
        <taxon>Riboviria</taxon>
        <taxon>Orthornavirae</taxon>
        <taxon>Negarnaviricota</taxon>
        <taxon>Polyploviricotina</taxon>
        <taxon>Bunyaviricetes</taxon>
        <taxon>Hareavirales</taxon>
        <taxon>Nairoviridae</taxon>
        <taxon>Striwavirus</taxon>
        <taxon>Striwavirus sanxiaense</taxon>
    </lineage>
</organism>
<dbReference type="PROSITE" id="PS50525">
    <property type="entry name" value="RDRP_SSRNA_NEG_SEG"/>
    <property type="match status" value="1"/>
</dbReference>
<dbReference type="GO" id="GO:0039694">
    <property type="term" value="P:viral RNA genome replication"/>
    <property type="evidence" value="ECO:0007669"/>
    <property type="project" value="InterPro"/>
</dbReference>
<feature type="domain" description="RdRp catalytic" evidence="8">
    <location>
        <begin position="2270"/>
        <end position="2487"/>
    </location>
</feature>
<keyword evidence="3" id="KW-0808">Transferase</keyword>
<reference evidence="10" key="3">
    <citation type="journal article" date="2016" name="Nature">
        <title>Redefining the invertebrate RNA virosphere.</title>
        <authorList>
            <person name="Shi M."/>
            <person name="Lin X.D."/>
            <person name="Tian J.H."/>
            <person name="Chen L.J."/>
            <person name="Chen X."/>
            <person name="Li C.X."/>
            <person name="Qin X.C."/>
            <person name="Li J."/>
            <person name="Cao J.P."/>
            <person name="Eden J.S."/>
            <person name="Buchmann J."/>
            <person name="Wang W."/>
            <person name="Xu J."/>
            <person name="Holmes E.C."/>
            <person name="Zhang Y.Z."/>
        </authorList>
    </citation>
    <scope>NUCLEOTIDE SEQUENCE</scope>
    <source>
        <strain evidence="10">SXXX37846</strain>
    </source>
</reference>
<accession>A0A0B5KF82</accession>
<feature type="region of interest" description="Disordered" evidence="7">
    <location>
        <begin position="3904"/>
        <end position="3923"/>
    </location>
</feature>
<evidence type="ECO:0000256" key="3">
    <source>
        <dbReference type="ARBA" id="ARBA00022679"/>
    </source>
</evidence>
<keyword evidence="9" id="KW-0548">Nucleotidyltransferase</keyword>
<dbReference type="RefSeq" id="YP_009293594.1">
    <property type="nucleotide sequence ID" value="NC_031141.1"/>
</dbReference>
<dbReference type="EMBL" id="KX884832">
    <property type="protein sequence ID" value="APG79321.1"/>
    <property type="molecule type" value="Viral_cRNA"/>
</dbReference>
<dbReference type="KEGG" id="vg:29069660"/>
<evidence type="ECO:0000313" key="11">
    <source>
        <dbReference type="Proteomes" id="UP000109362"/>
    </source>
</evidence>
<evidence type="ECO:0000313" key="10">
    <source>
        <dbReference type="EMBL" id="APG79321.1"/>
    </source>
</evidence>
<dbReference type="EMBL" id="KM817674">
    <property type="protein sequence ID" value="AJG39244.1"/>
    <property type="molecule type" value="Viral_cRNA"/>
</dbReference>
<dbReference type="GeneID" id="29069660"/>
<evidence type="ECO:0000256" key="2">
    <source>
        <dbReference type="ARBA" id="ARBA00018602"/>
    </source>
</evidence>
<keyword evidence="9" id="KW-0696">RNA-directed RNA polymerase</keyword>
<name>A0A0B5KF82_9VIRU</name>
<evidence type="ECO:0000256" key="4">
    <source>
        <dbReference type="ARBA" id="ARBA00030285"/>
    </source>
</evidence>
<feature type="compositionally biased region" description="Low complexity" evidence="7">
    <location>
        <begin position="1609"/>
        <end position="1619"/>
    </location>
</feature>
<reference evidence="9 11" key="2">
    <citation type="journal article" date="2015" name="Elife">
        <title>Unprecedented genomic diversity of RNA viruses in arthropods reveals the ancestry of negative-sense RNA viruses.</title>
        <authorList>
            <person name="Li C.X."/>
            <person name="Shi M."/>
            <person name="Tian J.H."/>
            <person name="Lin X.D."/>
            <person name="Kang Y.J."/>
            <person name="Chen L.J."/>
            <person name="Qin X.C."/>
            <person name="Xu J."/>
            <person name="Holmes E.C."/>
            <person name="Zhang Y.Z."/>
        </authorList>
    </citation>
    <scope>NUCLEOTIDE SEQUENCE [LARGE SCALE GENOMIC DNA]</scope>
    <source>
        <strain evidence="9">SXSSP08</strain>
    </source>
</reference>
<feature type="region of interest" description="Disordered" evidence="7">
    <location>
        <begin position="1594"/>
        <end position="1619"/>
    </location>
</feature>
<dbReference type="EC" id="2.7.7.48" evidence="1"/>
<evidence type="ECO:0000256" key="7">
    <source>
        <dbReference type="SAM" id="MobiDB-lite"/>
    </source>
</evidence>
<dbReference type="Proteomes" id="UP000109362">
    <property type="component" value="Genome"/>
</dbReference>
<dbReference type="InterPro" id="IPR007099">
    <property type="entry name" value="RNA-dir_pol_NSvirus"/>
</dbReference>
<evidence type="ECO:0000259" key="8">
    <source>
        <dbReference type="PROSITE" id="PS50525"/>
    </source>
</evidence>
<dbReference type="GO" id="GO:0003968">
    <property type="term" value="F:RNA-directed RNA polymerase activity"/>
    <property type="evidence" value="ECO:0007669"/>
    <property type="project" value="UniProtKB-KW"/>
</dbReference>
<keyword evidence="11" id="KW-1185">Reference proteome</keyword>
<sequence>MATNMTPLIEVEEEGAEFSSETVKHRENVLIRIYSNIYTVKLKLYVNTQKKLIYIGMDSPKDFEYEEKKPSEISKLLLTDEFEITMNLYDHMLVNSFYVLTEILSEKNWMLYIELFHRKTLCEVAAYAYMIAIFLFKTRFEDEKFQDLVKTHLMPGVEIDEIKEVCSSSMSMTNKINKLICLKLGEILDIIFSSIRGLRESQRIQLSVIEVMYIDEFCRWHHLIRQYSQTQPNAETSAHESINTLQNLTLTLKNKWKEVSPKDADNNSLYEYRKFLSSNIKEYFDEKGVVKKLSEQGIVSSVNSLGSLVNEVCKMLSSEILDDVDRRILTDVKGDLMEMIVDSEKLPLSVILDSNKSLMDSLIHRLGDSDNVYLRMLVDRLTGSVTFHEAWYNAVRLKGILYEKCFALSNGLPFATEGQKFSLRTIIKLLYPKHYTEFLSRSSQHHEIRDFKPDFFIPWFFRGLRPRLGDGQKPKSLKMIMDALTDFEFNSETSESEENPLIAWLRGKEDLSELIQTILASVKNKKNKIGGMISYQHDEAKGTYFNSDVPKVSYIEEETEIHLLLIEVGYQTNAESKMTMDLSKWQDAVAILAACNIKCTVVAISESTEMMKSDSWLSPGFAQDLSRCIGSLFGKLSTIMPSSQSSILVSEVSTQKFRSITSVGRSKTCPVNSDDIINCHLRNKDEIFIRPGGARIPEIIQKKFVKTHVLGSIINESECADIKDHIFINADKIIDSVERSNLKLIEIDRKAAVLFHLNYLEGEINSELDIPGGCPLIKLSSYKLSNTIKELKNNHINQFSEEDIMRFNNELKEFYKNKYQIHKKQLKHNCSINQFPYCKSSKKFILLDTLRSSKTYQLYPEELSANALYKTNIDELTSLTLPGRNGKQKEMKGKVKELLEYMSSMCSDGFLKSESGLILASYKHIMLKSSTVSSELDSLRTGMMKEDIQQMNKDKDPHINNGNISGQNGNKVKKNLIERLKKLEKYFKIMPNSAINLIKEFKKQIYDTELSNKETAQDLLYRLRPTAIIRGDNLLESINELLKGCIHTDPINNYFKSKKEKVEEMADKFDTQSKYPVVNEIIFRDHLNLCRSLLQTVEEHQQIKLLPNVVDEHMKKIMTRGTIAEECLKYINRVLQLISTFELGRVLKLYSYLCQSFLIAISEMTSSGIKVLKIPNCEMNLIVKVGAKRVTNSSCILTDKNFKQISPRFFFDRSVATLGQSLIYTVAVNLIQILQTQNALSVLDSNFNQVKIDLLDKIKSKISLFDSLVDTIVFRGCDFGTWSDLTKGLQRPWSIVKPMEEYEDGIDVISSHFACLSYIILPAVIRNNRKDNKVLQMIRHPAMLSISKYGFPFGLGSKLDEPRRGMSTMILSRYVHFISFVNLQFSKERLKLWDSSQQRPTELTLSFSLFPRTCNNDRQFTADMYYCHWYNKEMDDFQEGCIRVANEAFEKIFDWEKELEESISKFNELEGYIKINSNNPIDSSKDVLEELKYYKMKILMLMGIKNLNVDNIKQRYLSLEKEPLIPSTDIDQGPEEFLNPPDDEDVKEAEILLDKDVVAGTMLALSRYGSPVREIKIYQPKEISRTVINPISILKREKPGSSGTSARNSSKSVSDTNSSEARKLRRATFSFDNISESSTRTIKEIGISLTDSDLKRRPKHRLNADYVLKTIIEAARSQKSFSYGSPEFIQLCAQIAKEQYNPINISKATLDSSNNEQISSISETTSILQNSLEKQELATCIKTIIAKDSLKLAKTISKSVRNTSATTEKSKSFSKQLDNLILTPDDKLETGIANLKQTIKELKADSKLSWKDIIKSEFQMVFFSDNVSMIFRLMKTLWKDVKIFCRQEIGGLRRLSKDIFSEISIQSSSAQTTGLTKQEADKNFEILYDTTLNLRQTINKKINETLTNVNVFGNQNLNINQEMLLLTRKIKEVKEKIKQYHISSETWQGSAWPELANKIKEMDSEIMSSHSRLIFSLVVNLLSIQIMSPFTVGINELSKYLVTGHREIIMEIVKDNFEEGDSNNLKANLPSFNPNSSKDYIRYLFYRLFKISSSKIAFMRWVKESFKVELSPITLEDIYELCVKCFFGINDPYASTISGASKKITSGSDISKQIKELISQSGSDQLELDFTITCTDIITGSLASVRRILGKQSKGLNLPKSIRSKVIYQMYELSLELKTTNVQEMGFQILLDTGHRFYGGLAPKAQIGGDRDLIVQERKTKIAVHTNEMFCKSLMKSSVKNDGLTNPKLKEEILDLASKEMLQSKLNHGMHLSEGRKMIYRVYNVIGDCSKWGPIHSTSFFGVGSQQLLSECEGWSQYSMLTMLKSLYKGIEIPTASIEKILRAIINDSEFKKDSESYKDNMNSEGFKNCVLKHGERVWSRNKIAQLLLKNYIVKDKAFVSSYSHMGQGIHHRKSSEHASTMHITIDQLVRDYIESQVGSSICIIHHAGSSDDFSKIIKVTSDCLTSEFYQKVSLIDKTVLKALKLMCGLMRACQMMVSVKSCISGFAAEFYSEFNFFDSVSPPTLKFISNQLINHSVSSPCTLYQGTLVESQQAMYMGVPFLTNLMFSILKQCIFIENSPSFYRRWGLSIMSSFPQFGRFFVPTWSRLVGGSSCQDELQIIISALEKLSSIIQDRFRNRPSKQDQPVSNTAEVSEIISEVSKTKYGDIDYDSSAGETIEEPGLYRLYSSESDLESISNALDSDKDFCNSYDTNVNDETACMISLIAWRYYFSGNPIIEDVGSNSAYHKLTDILDSSTNLRDPFLQILPESVMSEIEKLSEMKARFEGHTKNYINTSNELKSNIAANIISATSLTETYQVEIDRLKQALMSKNIIRGLAGGMREKSVPIHRQMMRGYFFNNETILNISDHWVNNDNSKYLSDNRSNIPGSRRIKYTTFLNFVEQLSLITCESAINYLEGKGLNPEEMLKNCMKPLDLSLKSIPIDLLYIENYSTLEKDYEEGYYLVFEPKKLNEFIIYLRQVRSEITNLSYSELHTAEMREFNGSELNTSSKMKKMSLYSGTNQIKLHNRIGSLIAINLDFDTVLKMKPRDLSTSHITTDIELIQKLHPFLFSWLDETLKLHQKSIGQEILGTGLSDTATQKISSISSECLSYCRMIEQGHKSLVKLFMFYPDQREEASTSFDLLVQNNTIENRILSLEKEKFFKMHDTMVYVIKCVIAAINWIEETEDNKFTLLKQFLNTHIKQFKTLAFEHNIDCNWADALKHCEFSNENETISSYLMSTSMYHRTYHDRRKDEALIKIAQLAVGWSTSIIETPIGGLRSNVFFRGDKENFMFSLSSNSGTVCGSFHSPKLFLTLEGNYGELLSECEVLIFRRLNLDYGRFDPSEMRQNFFKLLPSYSDSSLCNSDQLLFIRIDNGGNYVCNDREFIKGSTNKENYRIATWSKLPVSSKYSEPIDSSKTVYTKWYKNKLEVGVTAVSKTIEIPASWTSIQTMARALLDDKALKAYQERLKSRTQWFCQATLVLPRLIPSHAAALYHIIKFHKSSLTLFDPFKSRLDDMSLKYIDEIERSKAGRSESIDSHKQSITGSEAVEVIKDRPKLSDRVLTEEISQHLSEQSSTVGQLIPIFLLFDYLGISDSELKYTGFSQNYMSSTQKWQVGGQAEIELNSLSNIISSIINLKRREFTRITFRSFQNCKSLNEDDSSIQMISKTLMNTYDDQDLLKFSLILSTLLITEVCIPCLRLVKSSGVIIIKSLLYCSGNSKIKINEHHYMELSKTPSDSILCFEVVKDDLDMMGDLDSDARSLINSFPPIQELIKLRAQLTSSFSSVDDNSSGMSFLIKSDLQNSIMIDKKGKFLREIIKLLDRKTRFHGKFNIIFTQLLDLIWVESSERKFLPDYVQNLLDLSSLAIIPSTEEQSGQTSSNLNNMADELLKKLYELTSNTDSTDKSYEDDSSGSEEEQIREINFDLLDDL</sequence>
<evidence type="ECO:0000256" key="1">
    <source>
        <dbReference type="ARBA" id="ARBA00012494"/>
    </source>
</evidence>
<evidence type="ECO:0000313" key="9">
    <source>
        <dbReference type="EMBL" id="AJG39244.1"/>
    </source>
</evidence>
<reference evidence="9" key="1">
    <citation type="submission" date="2014-09" db="EMBL/GenBank/DDBJ databases">
        <authorList>
            <person name="Li C.-X."/>
            <person name="Shi M."/>
            <person name="Tian J.-H."/>
            <person name="Lin X.-D."/>
            <person name="Kang Y.-J."/>
            <person name="Qin X.-C."/>
            <person name="Chen L.-J."/>
            <person name="Xu J."/>
            <person name="Holmes E.C."/>
        </authorList>
    </citation>
    <scope>NUCLEOTIDE SEQUENCE</scope>
    <source>
        <strain evidence="9">SXSSP08</strain>
    </source>
</reference>
<gene>
    <name evidence="9" type="primary">L</name>
</gene>
<evidence type="ECO:0000256" key="5">
    <source>
        <dbReference type="ARBA" id="ARBA00030436"/>
    </source>
</evidence>